<comment type="similarity">
    <text evidence="2">Belongs to the transposase 11 family.</text>
</comment>
<dbReference type="NCBIfam" id="NF033581">
    <property type="entry name" value="transpos_IS5_4"/>
    <property type="match status" value="1"/>
</dbReference>
<dbReference type="GO" id="GO:0004803">
    <property type="term" value="F:transposase activity"/>
    <property type="evidence" value="ECO:0007669"/>
    <property type="project" value="InterPro"/>
</dbReference>
<dbReference type="InterPro" id="IPR047959">
    <property type="entry name" value="Transpos_IS5"/>
</dbReference>
<sequence length="373" mass="42243">MRGRSTAQTSLITLLNVESRIPERHPIREIKRLIGKVFRELDSYFDDLYAEGGRSSIPPERLLGAKVLMALYTVRSDRQFCERLRYDLLFQWFLEINPDEEEAIFDASSFSKNQERLIRHAAAEIFFARVVELARAGRWASNEHFSVDGTLIEAWASMKSFRPKDEPPQGPGAGNPWQDFHGEKRSNDTHQSTTDPQAKLLRKGAGKEAKLCFAGHAVMENRTGLCVHFEVTPSVGVTESGQALAQIRELPDREFAPRTVGADKGYHSKDFVQGCRELGVAPHVAEVKDRRVEGFDGRTKKKGYQTSQRIRKRIEEIFGWMKTTGGFRKTRYRGVERTHFCGQMVVATYNLLRLAKLNLEAMMAAPPPTEVGA</sequence>
<dbReference type="eggNOG" id="COG3039">
    <property type="taxonomic scope" value="Bacteria"/>
</dbReference>
<protein>
    <submittedName>
        <fullName evidence="9">Transposase IS4 family protein</fullName>
    </submittedName>
</protein>
<keyword evidence="5" id="KW-0233">DNA recombination</keyword>
<dbReference type="EMBL" id="ABVL01000015">
    <property type="protein sequence ID" value="EDY17956.1"/>
    <property type="molecule type" value="Genomic_DNA"/>
</dbReference>
<evidence type="ECO:0000256" key="3">
    <source>
        <dbReference type="ARBA" id="ARBA00022578"/>
    </source>
</evidence>
<comment type="caution">
    <text evidence="9">The sequence shown here is derived from an EMBL/GenBank/DDBJ whole genome shotgun (WGS) entry which is preliminary data.</text>
</comment>
<evidence type="ECO:0000256" key="5">
    <source>
        <dbReference type="ARBA" id="ARBA00023172"/>
    </source>
</evidence>
<evidence type="ECO:0000259" key="8">
    <source>
        <dbReference type="Pfam" id="PF05598"/>
    </source>
</evidence>
<evidence type="ECO:0000313" key="10">
    <source>
        <dbReference type="EMBL" id="EDY17961.1"/>
    </source>
</evidence>
<evidence type="ECO:0000256" key="1">
    <source>
        <dbReference type="ARBA" id="ARBA00003544"/>
    </source>
</evidence>
<dbReference type="Pfam" id="PF01609">
    <property type="entry name" value="DDE_Tnp_1"/>
    <property type="match status" value="1"/>
</dbReference>
<accession>B4D647</accession>
<dbReference type="AlphaFoldDB" id="B4D647"/>
<dbReference type="InParanoid" id="B4D647"/>
<organism evidence="9 11">
    <name type="scientific">Chthoniobacter flavus Ellin428</name>
    <dbReference type="NCBI Taxonomy" id="497964"/>
    <lineage>
        <taxon>Bacteria</taxon>
        <taxon>Pseudomonadati</taxon>
        <taxon>Verrucomicrobiota</taxon>
        <taxon>Spartobacteria</taxon>
        <taxon>Chthoniobacterales</taxon>
        <taxon>Chthoniobacteraceae</taxon>
        <taxon>Chthoniobacter</taxon>
    </lineage>
</organism>
<feature type="region of interest" description="Disordered" evidence="6">
    <location>
        <begin position="161"/>
        <end position="201"/>
    </location>
</feature>
<name>B4D647_9BACT</name>
<evidence type="ECO:0000256" key="6">
    <source>
        <dbReference type="SAM" id="MobiDB-lite"/>
    </source>
</evidence>
<proteinExistence type="inferred from homology"/>
<evidence type="ECO:0000313" key="9">
    <source>
        <dbReference type="EMBL" id="EDY17956.1"/>
    </source>
</evidence>
<evidence type="ECO:0000256" key="2">
    <source>
        <dbReference type="ARBA" id="ARBA00010075"/>
    </source>
</evidence>
<dbReference type="STRING" id="497964.CfE428DRAFT_4386"/>
<dbReference type="Proteomes" id="UP000005824">
    <property type="component" value="Unassembled WGS sequence"/>
</dbReference>
<evidence type="ECO:0000259" key="7">
    <source>
        <dbReference type="Pfam" id="PF01609"/>
    </source>
</evidence>
<keyword evidence="4" id="KW-0238">DNA-binding</keyword>
<dbReference type="Pfam" id="PF05598">
    <property type="entry name" value="DUF772"/>
    <property type="match status" value="1"/>
</dbReference>
<dbReference type="PANTHER" id="PTHR35604:SF2">
    <property type="entry name" value="TRANSPOSASE INSH FOR INSERTION SEQUENCE ELEMENT IS5A-RELATED"/>
    <property type="match status" value="1"/>
</dbReference>
<dbReference type="InterPro" id="IPR002559">
    <property type="entry name" value="Transposase_11"/>
</dbReference>
<evidence type="ECO:0000256" key="4">
    <source>
        <dbReference type="ARBA" id="ARBA00023125"/>
    </source>
</evidence>
<dbReference type="GO" id="GO:0003677">
    <property type="term" value="F:DNA binding"/>
    <property type="evidence" value="ECO:0007669"/>
    <property type="project" value="UniProtKB-KW"/>
</dbReference>
<dbReference type="PANTHER" id="PTHR35604">
    <property type="entry name" value="TRANSPOSASE INSH FOR INSERTION SEQUENCE ELEMENT IS5A-RELATED"/>
    <property type="match status" value="1"/>
</dbReference>
<feature type="domain" description="Transposase IS4-like" evidence="7">
    <location>
        <begin position="202"/>
        <end position="351"/>
    </location>
</feature>
<gene>
    <name evidence="9" type="ORF">CfE428DRAFT_4386</name>
    <name evidence="10" type="ORF">CfE428DRAFT_4391</name>
</gene>
<feature type="domain" description="Transposase InsH N-terminal" evidence="8">
    <location>
        <begin position="16"/>
        <end position="116"/>
    </location>
</feature>
<keyword evidence="11" id="KW-1185">Reference proteome</keyword>
<dbReference type="RefSeq" id="WP_006981710.1">
    <property type="nucleotide sequence ID" value="NZ_ABVL01000015.1"/>
</dbReference>
<dbReference type="GO" id="GO:0006313">
    <property type="term" value="P:DNA transposition"/>
    <property type="evidence" value="ECO:0007669"/>
    <property type="project" value="InterPro"/>
</dbReference>
<keyword evidence="3" id="KW-0815">Transposition</keyword>
<dbReference type="EMBL" id="ABVL01000015">
    <property type="protein sequence ID" value="EDY17961.1"/>
    <property type="molecule type" value="Genomic_DNA"/>
</dbReference>
<comment type="function">
    <text evidence="1">Involved in the transposition of the insertion sequence IS5.</text>
</comment>
<evidence type="ECO:0000313" key="11">
    <source>
        <dbReference type="Proteomes" id="UP000005824"/>
    </source>
</evidence>
<dbReference type="InterPro" id="IPR008490">
    <property type="entry name" value="Transposase_InsH_N"/>
</dbReference>
<reference evidence="9 11" key="1">
    <citation type="journal article" date="2011" name="J. Bacteriol.">
        <title>Genome sequence of Chthoniobacter flavus Ellin428, an aerobic heterotrophic soil bacterium.</title>
        <authorList>
            <person name="Kant R."/>
            <person name="van Passel M.W."/>
            <person name="Palva A."/>
            <person name="Lucas S."/>
            <person name="Lapidus A."/>
            <person name="Glavina Del Rio T."/>
            <person name="Dalin E."/>
            <person name="Tice H."/>
            <person name="Bruce D."/>
            <person name="Goodwin L."/>
            <person name="Pitluck S."/>
            <person name="Larimer F.W."/>
            <person name="Land M.L."/>
            <person name="Hauser L."/>
            <person name="Sangwan P."/>
            <person name="de Vos W.M."/>
            <person name="Janssen P.H."/>
            <person name="Smidt H."/>
        </authorList>
    </citation>
    <scope>NUCLEOTIDE SEQUENCE [LARGE SCALE GENOMIC DNA]</scope>
    <source>
        <strain evidence="9 11">Ellin428</strain>
    </source>
</reference>